<evidence type="ECO:0008006" key="4">
    <source>
        <dbReference type="Google" id="ProtNLM"/>
    </source>
</evidence>
<keyword evidence="1" id="KW-1133">Transmembrane helix</keyword>
<evidence type="ECO:0000256" key="1">
    <source>
        <dbReference type="SAM" id="Phobius"/>
    </source>
</evidence>
<evidence type="ECO:0000313" key="2">
    <source>
        <dbReference type="EMBL" id="CDW76649.1"/>
    </source>
</evidence>
<proteinExistence type="predicted"/>
<organism evidence="2 3">
    <name type="scientific">Stylonychia lemnae</name>
    <name type="common">Ciliate</name>
    <dbReference type="NCBI Taxonomy" id="5949"/>
    <lineage>
        <taxon>Eukaryota</taxon>
        <taxon>Sar</taxon>
        <taxon>Alveolata</taxon>
        <taxon>Ciliophora</taxon>
        <taxon>Intramacronucleata</taxon>
        <taxon>Spirotrichea</taxon>
        <taxon>Stichotrichia</taxon>
        <taxon>Sporadotrichida</taxon>
        <taxon>Oxytrichidae</taxon>
        <taxon>Stylonychinae</taxon>
        <taxon>Stylonychia</taxon>
    </lineage>
</organism>
<gene>
    <name evidence="2" type="primary">Contig13983.g14924</name>
    <name evidence="2" type="ORF">STYLEM_5610</name>
</gene>
<dbReference type="EMBL" id="CCKQ01005423">
    <property type="protein sequence ID" value="CDW76649.1"/>
    <property type="molecule type" value="Genomic_DNA"/>
</dbReference>
<dbReference type="InParanoid" id="A0A078A444"/>
<sequence>MEVVANKLRRAEDLDSNDLKYWVTYNFLAFPKEEQDKVKALVERQQWFWRRSMFILPPLFYFSYAIVSYQYRSRLLPNMIICSGICLGFTKLGLYSSNKDMSIYYKELFDKYKDEVLDPQFRGLKLHKQKKIYQIDQKEFTSSKFDDLKAMVMSQMRK</sequence>
<accession>A0A078A444</accession>
<keyword evidence="3" id="KW-1185">Reference proteome</keyword>
<protein>
    <recommendedName>
        <fullName evidence="4">Transmembrane protein</fullName>
    </recommendedName>
</protein>
<evidence type="ECO:0000313" key="3">
    <source>
        <dbReference type="Proteomes" id="UP000039865"/>
    </source>
</evidence>
<name>A0A078A444_STYLE</name>
<keyword evidence="1" id="KW-0812">Transmembrane</keyword>
<dbReference type="AlphaFoldDB" id="A0A078A444"/>
<reference evidence="2 3" key="1">
    <citation type="submission" date="2014-06" db="EMBL/GenBank/DDBJ databases">
        <authorList>
            <person name="Swart Estienne"/>
        </authorList>
    </citation>
    <scope>NUCLEOTIDE SEQUENCE [LARGE SCALE GENOMIC DNA]</scope>
    <source>
        <strain evidence="2 3">130c</strain>
    </source>
</reference>
<keyword evidence="1" id="KW-0472">Membrane</keyword>
<dbReference type="Proteomes" id="UP000039865">
    <property type="component" value="Unassembled WGS sequence"/>
</dbReference>
<feature type="transmembrane region" description="Helical" evidence="1">
    <location>
        <begin position="75"/>
        <end position="94"/>
    </location>
</feature>
<feature type="transmembrane region" description="Helical" evidence="1">
    <location>
        <begin position="53"/>
        <end position="69"/>
    </location>
</feature>